<dbReference type="Gene3D" id="1.25.40.10">
    <property type="entry name" value="Tetratricopeptide repeat domain"/>
    <property type="match status" value="3"/>
</dbReference>
<dbReference type="GO" id="GO:0031930">
    <property type="term" value="P:mitochondria-nucleus signaling pathway"/>
    <property type="evidence" value="ECO:0007669"/>
    <property type="project" value="TreeGrafter"/>
</dbReference>
<dbReference type="PANTHER" id="PTHR47936:SF1">
    <property type="entry name" value="PENTATRICOPEPTIDE REPEAT-CONTAINING PROTEIN GUN1, CHLOROPLASTIC"/>
    <property type="match status" value="1"/>
</dbReference>
<dbReference type="PANTHER" id="PTHR47936">
    <property type="entry name" value="PPR_LONG DOMAIN-CONTAINING PROTEIN"/>
    <property type="match status" value="1"/>
</dbReference>
<feature type="repeat" description="PPR" evidence="3">
    <location>
        <begin position="131"/>
        <end position="165"/>
    </location>
</feature>
<evidence type="ECO:0008006" key="6">
    <source>
        <dbReference type="Google" id="ProtNLM"/>
    </source>
</evidence>
<evidence type="ECO:0000256" key="1">
    <source>
        <dbReference type="ARBA" id="ARBA00007626"/>
    </source>
</evidence>
<evidence type="ECO:0000313" key="4">
    <source>
        <dbReference type="EMBL" id="KAF9613400.1"/>
    </source>
</evidence>
<feature type="repeat" description="PPR" evidence="3">
    <location>
        <begin position="348"/>
        <end position="382"/>
    </location>
</feature>
<dbReference type="InterPro" id="IPR002885">
    <property type="entry name" value="PPR_rpt"/>
</dbReference>
<keyword evidence="5" id="KW-1185">Reference proteome</keyword>
<dbReference type="Proteomes" id="UP000631114">
    <property type="component" value="Unassembled WGS sequence"/>
</dbReference>
<feature type="repeat" description="PPR" evidence="3">
    <location>
        <begin position="207"/>
        <end position="237"/>
    </location>
</feature>
<dbReference type="InterPro" id="IPR011990">
    <property type="entry name" value="TPR-like_helical_dom_sf"/>
</dbReference>
<feature type="repeat" description="PPR" evidence="3">
    <location>
        <begin position="243"/>
        <end position="277"/>
    </location>
</feature>
<dbReference type="EMBL" id="JADFTS010000003">
    <property type="protein sequence ID" value="KAF9613400.1"/>
    <property type="molecule type" value="Genomic_DNA"/>
</dbReference>
<protein>
    <recommendedName>
        <fullName evidence="6">Pentatricopeptide repeat-containing protein</fullName>
    </recommendedName>
</protein>
<reference evidence="4 5" key="1">
    <citation type="submission" date="2020-10" db="EMBL/GenBank/DDBJ databases">
        <title>The Coptis chinensis genome and diversification of protoberbering-type alkaloids.</title>
        <authorList>
            <person name="Wang B."/>
            <person name="Shu S."/>
            <person name="Song C."/>
            <person name="Liu Y."/>
        </authorList>
    </citation>
    <scope>NUCLEOTIDE SEQUENCE [LARGE SCALE GENOMIC DNA]</scope>
    <source>
        <strain evidence="4">HL-2020</strain>
        <tissue evidence="4">Leaf</tissue>
    </source>
</reference>
<dbReference type="Pfam" id="PF01535">
    <property type="entry name" value="PPR"/>
    <property type="match status" value="3"/>
</dbReference>
<evidence type="ECO:0000313" key="5">
    <source>
        <dbReference type="Proteomes" id="UP000631114"/>
    </source>
</evidence>
<dbReference type="NCBIfam" id="TIGR00756">
    <property type="entry name" value="PPR"/>
    <property type="match status" value="7"/>
</dbReference>
<dbReference type="GO" id="GO:0009507">
    <property type="term" value="C:chloroplast"/>
    <property type="evidence" value="ECO:0007669"/>
    <property type="project" value="TreeGrafter"/>
</dbReference>
<feature type="repeat" description="PPR" evidence="3">
    <location>
        <begin position="278"/>
        <end position="312"/>
    </location>
</feature>
<dbReference type="OrthoDB" id="185373at2759"/>
<accession>A0A835I6G8</accession>
<dbReference type="Pfam" id="PF12854">
    <property type="entry name" value="PPR_1"/>
    <property type="match status" value="3"/>
</dbReference>
<evidence type="ECO:0000256" key="3">
    <source>
        <dbReference type="PROSITE-ProRule" id="PRU00708"/>
    </source>
</evidence>
<name>A0A835I6G8_9MAGN</name>
<proteinExistence type="inferred from homology"/>
<dbReference type="PROSITE" id="PS51375">
    <property type="entry name" value="PPR"/>
    <property type="match status" value="6"/>
</dbReference>
<dbReference type="GO" id="GO:0010019">
    <property type="term" value="P:chloroplast-nucleus signaling pathway"/>
    <property type="evidence" value="ECO:0007669"/>
    <property type="project" value="TreeGrafter"/>
</dbReference>
<keyword evidence="2" id="KW-0677">Repeat</keyword>
<dbReference type="Pfam" id="PF13041">
    <property type="entry name" value="PPR_2"/>
    <property type="match status" value="1"/>
</dbReference>
<comment type="similarity">
    <text evidence="1">Belongs to the PPR family. P subfamily.</text>
</comment>
<gene>
    <name evidence="4" type="ORF">IFM89_008230</name>
</gene>
<sequence>MIDKAISVFNEADPLVRNTHLCNTFLDFLLKAGRGVDGRKVLDEMLVKGSTFPPNDLTGFMFFDGLARRGKFVLPVKWEEVIGLVTKFGEHGVFPDALVLHKLITRLGRSGNVEHAWDLVHVLMKMSAPLEASCFNALLTGLGLESQFEKMNLLVSEMKEKGIKPDGITFGIRILYLCKSRRLGQAMEVLESMKKEKENGGASVVPDLIAYNTVIKGLCQVGRQEEGLVLVDKMISEHGYAANTITYNCLLDGFCKAGEIDRLRELFDQMNTEGVPADVITLNILVDGMCKHGRISSAFEFFNDMQKKGLNANAITYTSLISAFCNVNNLDKATAMFDLMVSSGCIPDKVVYYSLINGFSRAGRLDDACSVASKMKSKGFFLDA</sequence>
<comment type="caution">
    <text evidence="4">The sequence shown here is derived from an EMBL/GenBank/DDBJ whole genome shotgun (WGS) entry which is preliminary data.</text>
</comment>
<organism evidence="4 5">
    <name type="scientific">Coptis chinensis</name>
    <dbReference type="NCBI Taxonomy" id="261450"/>
    <lineage>
        <taxon>Eukaryota</taxon>
        <taxon>Viridiplantae</taxon>
        <taxon>Streptophyta</taxon>
        <taxon>Embryophyta</taxon>
        <taxon>Tracheophyta</taxon>
        <taxon>Spermatophyta</taxon>
        <taxon>Magnoliopsida</taxon>
        <taxon>Ranunculales</taxon>
        <taxon>Ranunculaceae</taxon>
        <taxon>Coptidoideae</taxon>
        <taxon>Coptis</taxon>
    </lineage>
</organism>
<feature type="repeat" description="PPR" evidence="3">
    <location>
        <begin position="313"/>
        <end position="347"/>
    </location>
</feature>
<evidence type="ECO:0000256" key="2">
    <source>
        <dbReference type="ARBA" id="ARBA00022737"/>
    </source>
</evidence>
<dbReference type="AlphaFoldDB" id="A0A835I6G8"/>